<evidence type="ECO:0000256" key="5">
    <source>
        <dbReference type="ARBA" id="ARBA00023136"/>
    </source>
</evidence>
<dbReference type="SUPFAM" id="SSF161111">
    <property type="entry name" value="Cation efflux protein transmembrane domain-like"/>
    <property type="match status" value="1"/>
</dbReference>
<dbReference type="SUPFAM" id="SSF160240">
    <property type="entry name" value="Cation efflux protein cytoplasmic domain-like"/>
    <property type="match status" value="1"/>
</dbReference>
<keyword evidence="4 6" id="KW-1133">Transmembrane helix</keyword>
<evidence type="ECO:0000256" key="1">
    <source>
        <dbReference type="ARBA" id="ARBA00004141"/>
    </source>
</evidence>
<feature type="domain" description="Cation efflux protein transmembrane" evidence="7">
    <location>
        <begin position="10"/>
        <end position="216"/>
    </location>
</feature>
<keyword evidence="9" id="KW-1185">Reference proteome</keyword>
<evidence type="ECO:0000256" key="4">
    <source>
        <dbReference type="ARBA" id="ARBA00022989"/>
    </source>
</evidence>
<name>A0A3M9N8F2_9BACT</name>
<keyword evidence="3 6" id="KW-0812">Transmembrane</keyword>
<dbReference type="EMBL" id="RJJR01000015">
    <property type="protein sequence ID" value="RNI34021.1"/>
    <property type="molecule type" value="Genomic_DNA"/>
</dbReference>
<dbReference type="InterPro" id="IPR027469">
    <property type="entry name" value="Cation_efflux_TMD_sf"/>
</dbReference>
<dbReference type="GO" id="GO:0016020">
    <property type="term" value="C:membrane"/>
    <property type="evidence" value="ECO:0007669"/>
    <property type="project" value="UniProtKB-SubCell"/>
</dbReference>
<evidence type="ECO:0000256" key="2">
    <source>
        <dbReference type="ARBA" id="ARBA00022448"/>
    </source>
</evidence>
<dbReference type="Proteomes" id="UP000267223">
    <property type="component" value="Unassembled WGS sequence"/>
</dbReference>
<dbReference type="PANTHER" id="PTHR13414:SF9">
    <property type="entry name" value="PROTON-COUPLED ZINC ANTIPORTER SLC30A9, MITOCHONDRIAL"/>
    <property type="match status" value="1"/>
</dbReference>
<evidence type="ECO:0000259" key="7">
    <source>
        <dbReference type="Pfam" id="PF01545"/>
    </source>
</evidence>
<dbReference type="OrthoDB" id="9806522at2"/>
<dbReference type="PANTHER" id="PTHR13414">
    <property type="entry name" value="HUEL-CATION TRANSPORTER"/>
    <property type="match status" value="1"/>
</dbReference>
<evidence type="ECO:0000313" key="8">
    <source>
        <dbReference type="EMBL" id="RNI34021.1"/>
    </source>
</evidence>
<evidence type="ECO:0000313" key="9">
    <source>
        <dbReference type="Proteomes" id="UP000267223"/>
    </source>
</evidence>
<comment type="subcellular location">
    <subcellularLocation>
        <location evidence="1">Membrane</location>
        <topology evidence="1">Multi-pass membrane protein</topology>
    </subcellularLocation>
</comment>
<dbReference type="GO" id="GO:0006829">
    <property type="term" value="P:zinc ion transport"/>
    <property type="evidence" value="ECO:0007669"/>
    <property type="project" value="InterPro"/>
</dbReference>
<organism evidence="8 9">
    <name type="scientific">Hanamia caeni</name>
    <dbReference type="NCBI Taxonomy" id="2294116"/>
    <lineage>
        <taxon>Bacteria</taxon>
        <taxon>Pseudomonadati</taxon>
        <taxon>Bacteroidota</taxon>
        <taxon>Chitinophagia</taxon>
        <taxon>Chitinophagales</taxon>
        <taxon>Chitinophagaceae</taxon>
        <taxon>Hanamia</taxon>
    </lineage>
</organism>
<dbReference type="Gene3D" id="3.30.70.1350">
    <property type="entry name" value="Cation efflux protein, cytoplasmic domain"/>
    <property type="match status" value="1"/>
</dbReference>
<accession>A0A3M9N8F2</accession>
<proteinExistence type="predicted"/>
<feature type="transmembrane region" description="Helical" evidence="6">
    <location>
        <begin position="191"/>
        <end position="208"/>
    </location>
</feature>
<dbReference type="InterPro" id="IPR002524">
    <property type="entry name" value="Cation_efflux"/>
</dbReference>
<feature type="transmembrane region" description="Helical" evidence="6">
    <location>
        <begin position="74"/>
        <end position="95"/>
    </location>
</feature>
<dbReference type="InterPro" id="IPR040177">
    <property type="entry name" value="SLC30A9"/>
</dbReference>
<dbReference type="RefSeq" id="WP_123121961.1">
    <property type="nucleotide sequence ID" value="NZ_RJJR01000015.1"/>
</dbReference>
<dbReference type="NCBIfam" id="TIGR01297">
    <property type="entry name" value="CDF"/>
    <property type="match status" value="1"/>
</dbReference>
<evidence type="ECO:0000256" key="6">
    <source>
        <dbReference type="SAM" id="Phobius"/>
    </source>
</evidence>
<feature type="transmembrane region" description="Helical" evidence="6">
    <location>
        <begin position="157"/>
        <end position="179"/>
    </location>
</feature>
<protein>
    <submittedName>
        <fullName evidence="8">Cation transporter</fullName>
    </submittedName>
</protein>
<feature type="transmembrane region" description="Helical" evidence="6">
    <location>
        <begin position="115"/>
        <end position="136"/>
    </location>
</feature>
<keyword evidence="2" id="KW-0813">Transport</keyword>
<dbReference type="InterPro" id="IPR036837">
    <property type="entry name" value="Cation_efflux_CTD_sf"/>
</dbReference>
<evidence type="ECO:0000256" key="3">
    <source>
        <dbReference type="ARBA" id="ARBA00022692"/>
    </source>
</evidence>
<gene>
    <name evidence="8" type="ORF">EFY79_17065</name>
</gene>
<dbReference type="Pfam" id="PF01545">
    <property type="entry name" value="Cation_efflux"/>
    <property type="match status" value="1"/>
</dbReference>
<dbReference type="AlphaFoldDB" id="A0A3M9N8F2"/>
<sequence length="310" mass="34378">MVKNKASIYSALVADILIAATKFIAGARTNSSSMISEGIHSLVDTVNQVLLLYGLKRSRKPADNLRPFGYGKELYFWSFIVSILIFGLGGGLSIYQGILHIRNAEPLGDPTWNYAVLGFSFIFDGGSFLIAIKEFNKARGDLSFWKAIIQSKDPSSFLVLFEDGAAVLGLFIVFILMVFNNAYNMPALDGIASILVGLLLVFASMILARESRSLLMGEGIAPETQKRIKALVEKDPSIVKVSRILSTYEAPEEVVLMLIVYFKPGLDTGEITNAIERVRKTIKEEFTRIEFVIIQPQGYTAFDSQQKKQR</sequence>
<comment type="caution">
    <text evidence="8">The sequence shown here is derived from an EMBL/GenBank/DDBJ whole genome shotgun (WGS) entry which is preliminary data.</text>
</comment>
<dbReference type="GO" id="GO:0008324">
    <property type="term" value="F:monoatomic cation transmembrane transporter activity"/>
    <property type="evidence" value="ECO:0007669"/>
    <property type="project" value="InterPro"/>
</dbReference>
<keyword evidence="5 6" id="KW-0472">Membrane</keyword>
<dbReference type="Gene3D" id="1.20.1510.10">
    <property type="entry name" value="Cation efflux protein transmembrane domain"/>
    <property type="match status" value="1"/>
</dbReference>
<reference evidence="8 9" key="1">
    <citation type="submission" date="2018-11" db="EMBL/GenBank/DDBJ databases">
        <title>Draft genome sequence of Ferruginibacter sp. BO-59.</title>
        <authorList>
            <person name="Im W.T."/>
        </authorList>
    </citation>
    <scope>NUCLEOTIDE SEQUENCE [LARGE SCALE GENOMIC DNA]</scope>
    <source>
        <strain evidence="8 9">BO-59</strain>
    </source>
</reference>
<dbReference type="InterPro" id="IPR058533">
    <property type="entry name" value="Cation_efflux_TM"/>
</dbReference>